<dbReference type="Gene3D" id="1.10.260.40">
    <property type="entry name" value="lambda repressor-like DNA-binding domains"/>
    <property type="match status" value="1"/>
</dbReference>
<dbReference type="GO" id="GO:0003677">
    <property type="term" value="F:DNA binding"/>
    <property type="evidence" value="ECO:0007669"/>
    <property type="project" value="InterPro"/>
</dbReference>
<protein>
    <submittedName>
        <fullName evidence="2">Cro/Cl family transcriptional regulator</fullName>
    </submittedName>
</protein>
<evidence type="ECO:0000313" key="2">
    <source>
        <dbReference type="EMBL" id="ALZ86720.1"/>
    </source>
</evidence>
<dbReference type="OrthoDB" id="8902678at2"/>
<evidence type="ECO:0000259" key="1">
    <source>
        <dbReference type="PROSITE" id="PS50943"/>
    </source>
</evidence>
<dbReference type="Proteomes" id="UP000064137">
    <property type="component" value="Chromosome"/>
</dbReference>
<dbReference type="AlphaFoldDB" id="A0A0U4VTX7"/>
<sequence>MSDFSANLQLLCQRHRSIAAVCRAVGINRAQFNRYLNGQSRPSPYNLQRLAEFFGLPASDLQLPQRQFAARLGAPVSQETGWAGQTLALFGERQEGLARYQGYYHEYYPSLSTPGVVLCGLVRLFEEEGVFRYVRFERLRRQGEATSQARFRYLGLAMSLESRLFFTDYESLTGNELSQTVLLPSARNRIDRLNGLKLGVSASDRREPACTRVVWEYLGTRPRRGQAYGRIGLYDWQDPHLDDDLRQRLASATLVDRVYRLG</sequence>
<dbReference type="CDD" id="cd00093">
    <property type="entry name" value="HTH_XRE"/>
    <property type="match status" value="1"/>
</dbReference>
<accession>A0A0U4VTX7</accession>
<dbReference type="InterPro" id="IPR001387">
    <property type="entry name" value="Cro/C1-type_HTH"/>
</dbReference>
<dbReference type="RefSeq" id="WP_059316758.1">
    <property type="nucleotide sequence ID" value="NZ_CP013987.1"/>
</dbReference>
<feature type="domain" description="HTH cro/C1-type" evidence="1">
    <location>
        <begin position="17"/>
        <end position="61"/>
    </location>
</feature>
<dbReference type="InterPro" id="IPR010982">
    <property type="entry name" value="Lambda_DNA-bd_dom_sf"/>
</dbReference>
<dbReference type="PROSITE" id="PS50943">
    <property type="entry name" value="HTH_CROC1"/>
    <property type="match status" value="1"/>
</dbReference>
<dbReference type="SUPFAM" id="SSF47413">
    <property type="entry name" value="lambda repressor-like DNA-binding domains"/>
    <property type="match status" value="1"/>
</dbReference>
<reference evidence="2 3" key="1">
    <citation type="submission" date="2016-01" db="EMBL/GenBank/DDBJ databases">
        <title>Annotation of Pseudomonas oryzihabitans USDA-ARS-USMARC-56511.</title>
        <authorList>
            <person name="Harhay G.P."/>
            <person name="Harhay D.M."/>
            <person name="Smith T.P.L."/>
            <person name="Bono J.L."/>
            <person name="Heaton M.P."/>
            <person name="Clawson M.L."/>
            <person name="Chitko-Mckown C.G."/>
            <person name="Capik S.F."/>
            <person name="DeDonder K.D."/>
            <person name="Apley M.D."/>
            <person name="Lubbers B.V."/>
            <person name="White B.J."/>
            <person name="Larson R.L."/>
        </authorList>
    </citation>
    <scope>NUCLEOTIDE SEQUENCE [LARGE SCALE GENOMIC DNA]</scope>
    <source>
        <strain evidence="2 3">USDA-ARS-USMARC-56511</strain>
    </source>
</reference>
<name>A0A0U4VTX7_9PSED</name>
<dbReference type="KEGG" id="por:APT59_21810"/>
<evidence type="ECO:0000313" key="3">
    <source>
        <dbReference type="Proteomes" id="UP000064137"/>
    </source>
</evidence>
<gene>
    <name evidence="2" type="ORF">APT59_21810</name>
</gene>
<dbReference type="EMBL" id="CP013987">
    <property type="protein sequence ID" value="ALZ86720.1"/>
    <property type="molecule type" value="Genomic_DNA"/>
</dbReference>
<organism evidence="2 3">
    <name type="scientific">Pseudomonas oryzihabitans</name>
    <dbReference type="NCBI Taxonomy" id="47885"/>
    <lineage>
        <taxon>Bacteria</taxon>
        <taxon>Pseudomonadati</taxon>
        <taxon>Pseudomonadota</taxon>
        <taxon>Gammaproteobacteria</taxon>
        <taxon>Pseudomonadales</taxon>
        <taxon>Pseudomonadaceae</taxon>
        <taxon>Pseudomonas</taxon>
    </lineage>
</organism>
<proteinExistence type="predicted"/>
<dbReference type="SMART" id="SM00530">
    <property type="entry name" value="HTH_XRE"/>
    <property type="match status" value="1"/>
</dbReference>
<dbReference type="Pfam" id="PF01381">
    <property type="entry name" value="HTH_3"/>
    <property type="match status" value="1"/>
</dbReference>